<proteinExistence type="predicted"/>
<evidence type="ECO:0000313" key="1">
    <source>
        <dbReference type="EMBL" id="KAK3284453.1"/>
    </source>
</evidence>
<dbReference type="AlphaFoldDB" id="A0AAE0GUR5"/>
<dbReference type="Proteomes" id="UP001190700">
    <property type="component" value="Unassembled WGS sequence"/>
</dbReference>
<dbReference type="EMBL" id="LGRX02002280">
    <property type="protein sequence ID" value="KAK3284453.1"/>
    <property type="molecule type" value="Genomic_DNA"/>
</dbReference>
<comment type="caution">
    <text evidence="1">The sequence shown here is derived from an EMBL/GenBank/DDBJ whole genome shotgun (WGS) entry which is preliminary data.</text>
</comment>
<protein>
    <submittedName>
        <fullName evidence="1">Uncharacterized protein</fullName>
    </submittedName>
</protein>
<gene>
    <name evidence="1" type="ORF">CYMTET_7897</name>
</gene>
<sequence>MVHRRDGATSEKTPCTFLLAYDDYEAADKLKTVDQYKLRASVIRAVLRERQDRIFSKADYDLMLRREVRAYDALVHEAYSKMLQSLTAVQEEADEDDDAAVFGPEVQCFLNAR</sequence>
<accession>A0AAE0GUR5</accession>
<organism evidence="1 2">
    <name type="scientific">Cymbomonas tetramitiformis</name>
    <dbReference type="NCBI Taxonomy" id="36881"/>
    <lineage>
        <taxon>Eukaryota</taxon>
        <taxon>Viridiplantae</taxon>
        <taxon>Chlorophyta</taxon>
        <taxon>Pyramimonadophyceae</taxon>
        <taxon>Pyramimonadales</taxon>
        <taxon>Pyramimonadaceae</taxon>
        <taxon>Cymbomonas</taxon>
    </lineage>
</organism>
<evidence type="ECO:0000313" key="2">
    <source>
        <dbReference type="Proteomes" id="UP001190700"/>
    </source>
</evidence>
<keyword evidence="2" id="KW-1185">Reference proteome</keyword>
<reference evidence="1 2" key="1">
    <citation type="journal article" date="2015" name="Genome Biol. Evol.">
        <title>Comparative Genomics of a Bacterivorous Green Alga Reveals Evolutionary Causalities and Consequences of Phago-Mixotrophic Mode of Nutrition.</title>
        <authorList>
            <person name="Burns J.A."/>
            <person name="Paasch A."/>
            <person name="Narechania A."/>
            <person name="Kim E."/>
        </authorList>
    </citation>
    <scope>NUCLEOTIDE SEQUENCE [LARGE SCALE GENOMIC DNA]</scope>
    <source>
        <strain evidence="1 2">PLY_AMNH</strain>
    </source>
</reference>
<name>A0AAE0GUR5_9CHLO</name>